<dbReference type="FunFam" id="3.80.10.10:FF:001158">
    <property type="entry name" value="Leucine-rich repeat protein kinase family protein"/>
    <property type="match status" value="1"/>
</dbReference>
<dbReference type="FunFam" id="3.30.200.20:FF:000432">
    <property type="entry name" value="LRR receptor-like serine/threonine-protein kinase EFR"/>
    <property type="match status" value="1"/>
</dbReference>
<dbReference type="GO" id="GO:0005886">
    <property type="term" value="C:plasma membrane"/>
    <property type="evidence" value="ECO:0007669"/>
    <property type="project" value="UniProtKB-SubCell"/>
</dbReference>
<name>A0A8K0I533_COCNU</name>
<dbReference type="GO" id="GO:0005789">
    <property type="term" value="C:endoplasmic reticulum membrane"/>
    <property type="evidence" value="ECO:0007669"/>
    <property type="project" value="UniProtKB-SubCell"/>
</dbReference>
<evidence type="ECO:0000256" key="15">
    <source>
        <dbReference type="ARBA" id="ARBA00022840"/>
    </source>
</evidence>
<dbReference type="Gene3D" id="3.30.200.20">
    <property type="entry name" value="Phosphorylase Kinase, domain 1"/>
    <property type="match status" value="1"/>
</dbReference>
<keyword evidence="7" id="KW-0597">Phosphoprotein</keyword>
<evidence type="ECO:0000256" key="8">
    <source>
        <dbReference type="ARBA" id="ARBA00022614"/>
    </source>
</evidence>
<evidence type="ECO:0000259" key="26">
    <source>
        <dbReference type="PROSITE" id="PS50011"/>
    </source>
</evidence>
<evidence type="ECO:0000256" key="7">
    <source>
        <dbReference type="ARBA" id="ARBA00022553"/>
    </source>
</evidence>
<dbReference type="SUPFAM" id="SSF56112">
    <property type="entry name" value="Protein kinase-like (PK-like)"/>
    <property type="match status" value="1"/>
</dbReference>
<dbReference type="PANTHER" id="PTHR48053">
    <property type="entry name" value="LEUCINE RICH REPEAT FAMILY PROTEIN, EXPRESSED"/>
    <property type="match status" value="1"/>
</dbReference>
<dbReference type="InterPro" id="IPR000719">
    <property type="entry name" value="Prot_kinase_dom"/>
</dbReference>
<keyword evidence="19" id="KW-0325">Glycoprotein</keyword>
<keyword evidence="28" id="KW-1185">Reference proteome</keyword>
<dbReference type="InterPro" id="IPR008271">
    <property type="entry name" value="Ser/Thr_kinase_AS"/>
</dbReference>
<dbReference type="Pfam" id="PF23598">
    <property type="entry name" value="LRR_14"/>
    <property type="match status" value="3"/>
</dbReference>
<keyword evidence="18 27" id="KW-0675">Receptor</keyword>
<feature type="domain" description="Protein kinase" evidence="26">
    <location>
        <begin position="726"/>
        <end position="1040"/>
    </location>
</feature>
<keyword evidence="6" id="KW-0723">Serine/threonine-protein kinase</keyword>
<evidence type="ECO:0000256" key="4">
    <source>
        <dbReference type="ARBA" id="ARBA00012513"/>
    </source>
</evidence>
<evidence type="ECO:0000256" key="21">
    <source>
        <dbReference type="ARBA" id="ARBA00048679"/>
    </source>
</evidence>
<comment type="catalytic activity">
    <reaction evidence="21">
        <text>L-seryl-[protein] + ATP = O-phospho-L-seryl-[protein] + ADP + H(+)</text>
        <dbReference type="Rhea" id="RHEA:17989"/>
        <dbReference type="Rhea" id="RHEA-COMP:9863"/>
        <dbReference type="Rhea" id="RHEA-COMP:11604"/>
        <dbReference type="ChEBI" id="CHEBI:15378"/>
        <dbReference type="ChEBI" id="CHEBI:29999"/>
        <dbReference type="ChEBI" id="CHEBI:30616"/>
        <dbReference type="ChEBI" id="CHEBI:83421"/>
        <dbReference type="ChEBI" id="CHEBI:456216"/>
        <dbReference type="EC" id="2.7.11.1"/>
    </reaction>
</comment>
<dbReference type="PROSITE" id="PS50011">
    <property type="entry name" value="PROTEIN_KINASE_DOM"/>
    <property type="match status" value="1"/>
</dbReference>
<dbReference type="OrthoDB" id="676979at2759"/>
<evidence type="ECO:0000256" key="9">
    <source>
        <dbReference type="ARBA" id="ARBA00022679"/>
    </source>
</evidence>
<evidence type="ECO:0000256" key="2">
    <source>
        <dbReference type="ARBA" id="ARBA00004389"/>
    </source>
</evidence>
<evidence type="ECO:0000256" key="3">
    <source>
        <dbReference type="ARBA" id="ARBA00008684"/>
    </source>
</evidence>
<dbReference type="InterPro" id="IPR051716">
    <property type="entry name" value="Plant_RL_S/T_kinase"/>
</dbReference>
<dbReference type="GO" id="GO:0005524">
    <property type="term" value="F:ATP binding"/>
    <property type="evidence" value="ECO:0007669"/>
    <property type="project" value="UniProtKB-KW"/>
</dbReference>
<evidence type="ECO:0000256" key="24">
    <source>
        <dbReference type="ARBA" id="ARBA00072040"/>
    </source>
</evidence>
<dbReference type="Gene3D" id="3.80.10.10">
    <property type="entry name" value="Ribonuclease Inhibitor"/>
    <property type="match status" value="3"/>
</dbReference>
<evidence type="ECO:0000313" key="27">
    <source>
        <dbReference type="EMBL" id="KAG1335450.1"/>
    </source>
</evidence>
<comment type="similarity">
    <text evidence="3">Belongs to the protein kinase superfamily. Ser/Thr protein kinase family.</text>
</comment>
<keyword evidence="12" id="KW-0677">Repeat</keyword>
<dbReference type="InterPro" id="IPR013210">
    <property type="entry name" value="LRR_N_plant-typ"/>
</dbReference>
<evidence type="ECO:0000313" key="28">
    <source>
        <dbReference type="Proteomes" id="UP000797356"/>
    </source>
</evidence>
<comment type="caution">
    <text evidence="27">The sequence shown here is derived from an EMBL/GenBank/DDBJ whole genome shotgun (WGS) entry which is preliminary data.</text>
</comment>
<reference evidence="27" key="1">
    <citation type="journal article" date="2017" name="Gigascience">
        <title>The genome draft of coconut (Cocos nucifera).</title>
        <authorList>
            <person name="Xiao Y."/>
            <person name="Xu P."/>
            <person name="Fan H."/>
            <person name="Baudouin L."/>
            <person name="Xia W."/>
            <person name="Bocs S."/>
            <person name="Xu J."/>
            <person name="Li Q."/>
            <person name="Guo A."/>
            <person name="Zhou L."/>
            <person name="Li J."/>
            <person name="Wu Y."/>
            <person name="Ma Z."/>
            <person name="Armero A."/>
            <person name="Issali A.E."/>
            <person name="Liu N."/>
            <person name="Peng M."/>
            <person name="Yang Y."/>
        </authorList>
    </citation>
    <scope>NUCLEOTIDE SEQUENCE</scope>
    <source>
        <tissue evidence="27">Spear leaf of Hainan Tall coconut</tissue>
    </source>
</reference>
<dbReference type="InterPro" id="IPR001245">
    <property type="entry name" value="Ser-Thr/Tyr_kinase_cat_dom"/>
</dbReference>
<evidence type="ECO:0000256" key="19">
    <source>
        <dbReference type="ARBA" id="ARBA00023180"/>
    </source>
</evidence>
<dbReference type="SMART" id="SM00369">
    <property type="entry name" value="LRR_TYP"/>
    <property type="match status" value="8"/>
</dbReference>
<evidence type="ECO:0000256" key="25">
    <source>
        <dbReference type="SAM" id="Phobius"/>
    </source>
</evidence>
<dbReference type="FunFam" id="3.80.10.10:FF:000288">
    <property type="entry name" value="LRR receptor-like serine/threonine-protein kinase EFR"/>
    <property type="match status" value="1"/>
</dbReference>
<keyword evidence="17 25" id="KW-0472">Membrane</keyword>
<comment type="function">
    <text evidence="23">The processed protein kinase Xa21 chain released by protein cleavage after X.oryzae pv. oryzae protein Ax21 detection translocates into the nucleus where it can bind and regulate WRKY62, a transcription factor. Confers resistance to the bacterial pathogen X.oryzae pv. oryzae (Xoo).</text>
</comment>
<keyword evidence="8" id="KW-0433">Leucine-rich repeat</keyword>
<dbReference type="InterPro" id="IPR011009">
    <property type="entry name" value="Kinase-like_dom_sf"/>
</dbReference>
<keyword evidence="9" id="KW-0808">Transferase</keyword>
<gene>
    <name evidence="27" type="ORF">COCNU_03G015690</name>
</gene>
<dbReference type="SUPFAM" id="SSF52058">
    <property type="entry name" value="L domain-like"/>
    <property type="match status" value="2"/>
</dbReference>
<dbReference type="InterPro" id="IPR032675">
    <property type="entry name" value="LRR_dom_sf"/>
</dbReference>
<reference evidence="27" key="2">
    <citation type="submission" date="2019-07" db="EMBL/GenBank/DDBJ databases">
        <authorList>
            <person name="Yang Y."/>
            <person name="Bocs S."/>
            <person name="Baudouin L."/>
        </authorList>
    </citation>
    <scope>NUCLEOTIDE SEQUENCE</scope>
    <source>
        <tissue evidence="27">Spear leaf of Hainan Tall coconut</tissue>
    </source>
</reference>
<evidence type="ECO:0000256" key="23">
    <source>
        <dbReference type="ARBA" id="ARBA00056628"/>
    </source>
</evidence>
<proteinExistence type="inferred from homology"/>
<evidence type="ECO:0000256" key="18">
    <source>
        <dbReference type="ARBA" id="ARBA00023170"/>
    </source>
</evidence>
<dbReference type="PROSITE" id="PS00108">
    <property type="entry name" value="PROTEIN_KINASE_ST"/>
    <property type="match status" value="1"/>
</dbReference>
<keyword evidence="14 27" id="KW-0418">Kinase</keyword>
<keyword evidence="15" id="KW-0067">ATP-binding</keyword>
<dbReference type="FunFam" id="3.80.10.10:FF:000275">
    <property type="entry name" value="Leucine-rich repeat receptor-like protein kinase"/>
    <property type="match status" value="1"/>
</dbReference>
<dbReference type="PRINTS" id="PR00019">
    <property type="entry name" value="LEURICHRPT"/>
</dbReference>
<dbReference type="AlphaFoldDB" id="A0A8K0I533"/>
<keyword evidence="13" id="KW-0547">Nucleotide-binding</keyword>
<dbReference type="Pfam" id="PF08263">
    <property type="entry name" value="LRRNT_2"/>
    <property type="match status" value="1"/>
</dbReference>
<evidence type="ECO:0000256" key="10">
    <source>
        <dbReference type="ARBA" id="ARBA00022692"/>
    </source>
</evidence>
<dbReference type="CDD" id="cd14066">
    <property type="entry name" value="STKc_IRAK"/>
    <property type="match status" value="1"/>
</dbReference>
<evidence type="ECO:0000256" key="14">
    <source>
        <dbReference type="ARBA" id="ARBA00022777"/>
    </source>
</evidence>
<protein>
    <recommendedName>
        <fullName evidence="24">Receptor kinase-like protein Xa21</fullName>
        <ecNumber evidence="4">2.7.11.1</ecNumber>
    </recommendedName>
</protein>
<organism evidence="27 28">
    <name type="scientific">Cocos nucifera</name>
    <name type="common">Coconut palm</name>
    <dbReference type="NCBI Taxonomy" id="13894"/>
    <lineage>
        <taxon>Eukaryota</taxon>
        <taxon>Viridiplantae</taxon>
        <taxon>Streptophyta</taxon>
        <taxon>Embryophyta</taxon>
        <taxon>Tracheophyta</taxon>
        <taxon>Spermatophyta</taxon>
        <taxon>Magnoliopsida</taxon>
        <taxon>Liliopsida</taxon>
        <taxon>Arecaceae</taxon>
        <taxon>Arecoideae</taxon>
        <taxon>Cocoseae</taxon>
        <taxon>Attaleinae</taxon>
        <taxon>Cocos</taxon>
    </lineage>
</organism>
<evidence type="ECO:0000256" key="16">
    <source>
        <dbReference type="ARBA" id="ARBA00022989"/>
    </source>
</evidence>
<dbReference type="InterPro" id="IPR003591">
    <property type="entry name" value="Leu-rich_rpt_typical-subtyp"/>
</dbReference>
<evidence type="ECO:0000256" key="13">
    <source>
        <dbReference type="ARBA" id="ARBA00022741"/>
    </source>
</evidence>
<dbReference type="GO" id="GO:0004674">
    <property type="term" value="F:protein serine/threonine kinase activity"/>
    <property type="evidence" value="ECO:0007669"/>
    <property type="project" value="UniProtKB-KW"/>
</dbReference>
<keyword evidence="5" id="KW-1003">Cell membrane</keyword>
<keyword evidence="16 25" id="KW-1133">Transmembrane helix</keyword>
<dbReference type="PROSITE" id="PS51450">
    <property type="entry name" value="LRR"/>
    <property type="match status" value="1"/>
</dbReference>
<evidence type="ECO:0000256" key="17">
    <source>
        <dbReference type="ARBA" id="ARBA00023136"/>
    </source>
</evidence>
<dbReference type="Gene3D" id="1.10.510.10">
    <property type="entry name" value="Transferase(Phosphotransferase) domain 1"/>
    <property type="match status" value="1"/>
</dbReference>
<evidence type="ECO:0000256" key="5">
    <source>
        <dbReference type="ARBA" id="ARBA00022475"/>
    </source>
</evidence>
<evidence type="ECO:0000256" key="11">
    <source>
        <dbReference type="ARBA" id="ARBA00022729"/>
    </source>
</evidence>
<dbReference type="InterPro" id="IPR055414">
    <property type="entry name" value="LRR_R13L4/SHOC2-like"/>
</dbReference>
<evidence type="ECO:0000256" key="22">
    <source>
        <dbReference type="ARBA" id="ARBA00054320"/>
    </source>
</evidence>
<comment type="catalytic activity">
    <reaction evidence="20">
        <text>L-threonyl-[protein] + ATP = O-phospho-L-threonyl-[protein] + ADP + H(+)</text>
        <dbReference type="Rhea" id="RHEA:46608"/>
        <dbReference type="Rhea" id="RHEA-COMP:11060"/>
        <dbReference type="Rhea" id="RHEA-COMP:11605"/>
        <dbReference type="ChEBI" id="CHEBI:15378"/>
        <dbReference type="ChEBI" id="CHEBI:30013"/>
        <dbReference type="ChEBI" id="CHEBI:30616"/>
        <dbReference type="ChEBI" id="CHEBI:61977"/>
        <dbReference type="ChEBI" id="CHEBI:456216"/>
        <dbReference type="EC" id="2.7.11.1"/>
    </reaction>
</comment>
<dbReference type="Pfam" id="PF07714">
    <property type="entry name" value="PK_Tyr_Ser-Thr"/>
    <property type="match status" value="1"/>
</dbReference>
<dbReference type="InterPro" id="IPR001611">
    <property type="entry name" value="Leu-rich_rpt"/>
</dbReference>
<sequence>MASLCHPLEFSGAKFWRSYFNHAIILILGLSFLAFQTSAAPTTVKRNDATDRLALLSFKTLITDRFGALANWSNATLHYCRWEGVTCGGRRHPGRVIALELDGLNLTGSMSPHLGNLSFLRRLHLSTNQLQGPIPQELGRLFRLQSLNLSHNYLEGEIPTNLSSCADLRSINLRFNMLRGSIPVEYGFLSKLMILILGDNPLTGGIPSSLGNISSLIDLRLDENDLEGSIPDSLGKLASLQIFQVSINKLSGEIPSSLYNISSTQYFVAGENRLVGNLPSNMFDTLPNLQMLILDDNQFSGLIPNSLPNASRLVELDLKGNNFNGIVPSNLGNLKNLYWINLDTNQLEARDARDWTFLTALTNCSFLGVLGLANNRLGGELPSSIANFSRKLYGLSMGQNQISGSIPQGIGNLPNLTVFLVNKNRLTGIIPATIGKLRELRVLDLSRNDFTGQIPSSIGNLTQLIGLYLEESSLSGTIPAEFGNCKSLEELNLSHNKLSGGIPRELVSLSSLSTYLDLSGNALVGSLPTEVGSLKNLDELDISENRLSGEIPSTLGDCQSLEYLYMKGNLFQGNIPRSLSNLKGLRELDLSHNNLSGSIPEFLGRLHALLQLDLSFNDLTGEVPEEGVFKNASAISILSNNGLCGGIVELNLPSCDTESSTKKHMSVALKAIIIVISVILFLVVLLSVYVSLRWVKNCRKTSSPPSIKDQFMRVSYFDLFRATNGFSSSNLMGAGSFGSVYKGVLDSFEHIVAVKVLDLQQRGASKSFMAECEALRNIRHRNLVKTLTSCSGVDSKGDDFKALVLEFMPNGSLEKWLHPEESLHSEMRNLSLIQRLNIAIDVASALDYLHHHSQTPIVHCDLKPSNVLLDDDMCAHLSDFGLARILSDEVFRSNEYPSSSVGIRGTIGYIAPEYGMGGQVSTKGDVYGYGILLLEMFTGKRPTDDISKDGLELYKYVEMAFPDRVLDVVDPHLLLWDDHQDARRDFLNNNEARMEMQKCMVSVIRIGLSCCKEDPRERMEMENVISDMSATRDKLLRAYLIA</sequence>
<evidence type="ECO:0000256" key="12">
    <source>
        <dbReference type="ARBA" id="ARBA00022737"/>
    </source>
</evidence>
<evidence type="ECO:0000256" key="1">
    <source>
        <dbReference type="ARBA" id="ARBA00004251"/>
    </source>
</evidence>
<keyword evidence="11" id="KW-0732">Signal</keyword>
<dbReference type="PANTHER" id="PTHR48053:SF37">
    <property type="entry name" value="LEUCINE-RICH REPEAT PROTEIN KINASE FAMILY PROTEIN"/>
    <property type="match status" value="1"/>
</dbReference>
<dbReference type="EC" id="2.7.11.1" evidence="4"/>
<feature type="transmembrane region" description="Helical" evidence="25">
    <location>
        <begin position="667"/>
        <end position="692"/>
    </location>
</feature>
<evidence type="ECO:0000256" key="6">
    <source>
        <dbReference type="ARBA" id="ARBA00022527"/>
    </source>
</evidence>
<dbReference type="Proteomes" id="UP000797356">
    <property type="component" value="Chromosome 3"/>
</dbReference>
<comment type="function">
    <text evidence="22">Receptor kinase that detects X.oryzae pv. oryzae protein Ax21 to promote innate immunity. Following X.oryzae pv. oryzae protein Ax21 detection, undergoes cleavage, releasing the processed protein kinase Xa21 chain.</text>
</comment>
<comment type="subcellular location">
    <subcellularLocation>
        <location evidence="1">Cell membrane</location>
        <topology evidence="1">Single-pass type I membrane protein</topology>
    </subcellularLocation>
    <subcellularLocation>
        <location evidence="2">Endoplasmic reticulum membrane</location>
        <topology evidence="2">Single-pass membrane protein</topology>
    </subcellularLocation>
</comment>
<dbReference type="EMBL" id="CM017874">
    <property type="protein sequence ID" value="KAG1335450.1"/>
    <property type="molecule type" value="Genomic_DNA"/>
</dbReference>
<keyword evidence="10 25" id="KW-0812">Transmembrane</keyword>
<dbReference type="FunFam" id="1.10.510.10:FF:000358">
    <property type="entry name" value="Putative leucine-rich repeat receptor-like serine/threonine-protein kinase"/>
    <property type="match status" value="1"/>
</dbReference>
<dbReference type="SMART" id="SM00220">
    <property type="entry name" value="S_TKc"/>
    <property type="match status" value="1"/>
</dbReference>
<evidence type="ECO:0000256" key="20">
    <source>
        <dbReference type="ARBA" id="ARBA00047899"/>
    </source>
</evidence>
<accession>A0A8K0I533</accession>